<evidence type="ECO:0000313" key="4">
    <source>
        <dbReference type="EnsemblPlants" id="TuG1812G0700004331.01.T01.cds342377"/>
    </source>
</evidence>
<dbReference type="EnsemblPlants" id="TuG1812G0700004331.01.T01">
    <property type="protein sequence ID" value="TuG1812G0700004331.01.T01.cds342377"/>
    <property type="gene ID" value="TuG1812G0700004331.01"/>
</dbReference>
<keyword evidence="5" id="KW-1185">Reference proteome</keyword>
<dbReference type="InterPro" id="IPR011009">
    <property type="entry name" value="Kinase-like_dom_sf"/>
</dbReference>
<dbReference type="Gene3D" id="1.10.510.10">
    <property type="entry name" value="Transferase(Phosphotransferase) domain 1"/>
    <property type="match status" value="1"/>
</dbReference>
<dbReference type="Gramene" id="TuG1812G0700004331.01.T01">
    <property type="protein sequence ID" value="TuG1812G0700004331.01.T01.cds342377"/>
    <property type="gene ID" value="TuG1812G0700004331.01"/>
</dbReference>
<dbReference type="SUPFAM" id="SSF56112">
    <property type="entry name" value="Protein kinase-like (PK-like)"/>
    <property type="match status" value="1"/>
</dbReference>
<dbReference type="SMART" id="SM00220">
    <property type="entry name" value="S_TKc"/>
    <property type="match status" value="1"/>
</dbReference>
<keyword evidence="1" id="KW-0732">Signal</keyword>
<feature type="domain" description="Protein kinase" evidence="3">
    <location>
        <begin position="1"/>
        <end position="158"/>
    </location>
</feature>
<accession>A0A8R7V4S6</accession>
<dbReference type="PANTHER" id="PTHR47976:SF10">
    <property type="entry name" value="RECEPTOR-LIKE SERINE_THREONINE-PROTEIN KINASE"/>
    <property type="match status" value="1"/>
</dbReference>
<evidence type="ECO:0000259" key="3">
    <source>
        <dbReference type="PROSITE" id="PS50011"/>
    </source>
</evidence>
<dbReference type="PROSITE" id="PS50011">
    <property type="entry name" value="PROTEIN_KINASE_DOM"/>
    <property type="match status" value="1"/>
</dbReference>
<sequence>MHCDIKPDNILLDGTHAPKITDFGISKLLGNQQVHTTVTNIRGTRGYIAPEWFRSDARIDTKVDVYSFGVVLLEMICCRKCQDPLVDQGGDETVTLFGWAIQLVSNQRTKLILPDDDDAAADLERVERFARVAFWCIEPNPSLRPTMHHVVQMLESAVAEAEVLPDPPSCYMDSAPLIVSSV</sequence>
<dbReference type="GO" id="GO:0004672">
    <property type="term" value="F:protein kinase activity"/>
    <property type="evidence" value="ECO:0007669"/>
    <property type="project" value="InterPro"/>
</dbReference>
<protein>
    <recommendedName>
        <fullName evidence="3">Protein kinase domain-containing protein</fullName>
    </recommendedName>
</protein>
<dbReference type="AlphaFoldDB" id="A0A8R7V4S6"/>
<proteinExistence type="predicted"/>
<dbReference type="Proteomes" id="UP000015106">
    <property type="component" value="Chromosome 7"/>
</dbReference>
<evidence type="ECO:0000256" key="1">
    <source>
        <dbReference type="ARBA" id="ARBA00022729"/>
    </source>
</evidence>
<dbReference type="GO" id="GO:0005524">
    <property type="term" value="F:ATP binding"/>
    <property type="evidence" value="ECO:0007669"/>
    <property type="project" value="InterPro"/>
</dbReference>
<evidence type="ECO:0000313" key="5">
    <source>
        <dbReference type="Proteomes" id="UP000015106"/>
    </source>
</evidence>
<dbReference type="Pfam" id="PF00069">
    <property type="entry name" value="Pkinase"/>
    <property type="match status" value="1"/>
</dbReference>
<reference evidence="4" key="2">
    <citation type="submission" date="2018-03" db="EMBL/GenBank/DDBJ databases">
        <title>The Triticum urartu genome reveals the dynamic nature of wheat genome evolution.</title>
        <authorList>
            <person name="Ling H."/>
            <person name="Ma B."/>
            <person name="Shi X."/>
            <person name="Liu H."/>
            <person name="Dong L."/>
            <person name="Sun H."/>
            <person name="Cao Y."/>
            <person name="Gao Q."/>
            <person name="Zheng S."/>
            <person name="Li Y."/>
            <person name="Yu Y."/>
            <person name="Du H."/>
            <person name="Qi M."/>
            <person name="Li Y."/>
            <person name="Yu H."/>
            <person name="Cui Y."/>
            <person name="Wang N."/>
            <person name="Chen C."/>
            <person name="Wu H."/>
            <person name="Zhao Y."/>
            <person name="Zhang J."/>
            <person name="Li Y."/>
            <person name="Zhou W."/>
            <person name="Zhang B."/>
            <person name="Hu W."/>
            <person name="Eijk M."/>
            <person name="Tang J."/>
            <person name="Witsenboer H."/>
            <person name="Zhao S."/>
            <person name="Li Z."/>
            <person name="Zhang A."/>
            <person name="Wang D."/>
            <person name="Liang C."/>
        </authorList>
    </citation>
    <scope>NUCLEOTIDE SEQUENCE [LARGE SCALE GENOMIC DNA]</scope>
    <source>
        <strain evidence="4">cv. G1812</strain>
    </source>
</reference>
<dbReference type="InterPro" id="IPR000719">
    <property type="entry name" value="Prot_kinase_dom"/>
</dbReference>
<organism evidence="4 5">
    <name type="scientific">Triticum urartu</name>
    <name type="common">Red wild einkorn</name>
    <name type="synonym">Crithodium urartu</name>
    <dbReference type="NCBI Taxonomy" id="4572"/>
    <lineage>
        <taxon>Eukaryota</taxon>
        <taxon>Viridiplantae</taxon>
        <taxon>Streptophyta</taxon>
        <taxon>Embryophyta</taxon>
        <taxon>Tracheophyta</taxon>
        <taxon>Spermatophyta</taxon>
        <taxon>Magnoliopsida</taxon>
        <taxon>Liliopsida</taxon>
        <taxon>Poales</taxon>
        <taxon>Poaceae</taxon>
        <taxon>BOP clade</taxon>
        <taxon>Pooideae</taxon>
        <taxon>Triticodae</taxon>
        <taxon>Triticeae</taxon>
        <taxon>Triticinae</taxon>
        <taxon>Triticum</taxon>
    </lineage>
</organism>
<name>A0A8R7V4S6_TRIUA</name>
<dbReference type="InterPro" id="IPR051343">
    <property type="entry name" value="G-type_lectin_kinases/EP1-like"/>
</dbReference>
<evidence type="ECO:0000256" key="2">
    <source>
        <dbReference type="ARBA" id="ARBA00022734"/>
    </source>
</evidence>
<reference evidence="5" key="1">
    <citation type="journal article" date="2013" name="Nature">
        <title>Draft genome of the wheat A-genome progenitor Triticum urartu.</title>
        <authorList>
            <person name="Ling H.Q."/>
            <person name="Zhao S."/>
            <person name="Liu D."/>
            <person name="Wang J."/>
            <person name="Sun H."/>
            <person name="Zhang C."/>
            <person name="Fan H."/>
            <person name="Li D."/>
            <person name="Dong L."/>
            <person name="Tao Y."/>
            <person name="Gao C."/>
            <person name="Wu H."/>
            <person name="Li Y."/>
            <person name="Cui Y."/>
            <person name="Guo X."/>
            <person name="Zheng S."/>
            <person name="Wang B."/>
            <person name="Yu K."/>
            <person name="Liang Q."/>
            <person name="Yang W."/>
            <person name="Lou X."/>
            <person name="Chen J."/>
            <person name="Feng M."/>
            <person name="Jian J."/>
            <person name="Zhang X."/>
            <person name="Luo G."/>
            <person name="Jiang Y."/>
            <person name="Liu J."/>
            <person name="Wang Z."/>
            <person name="Sha Y."/>
            <person name="Zhang B."/>
            <person name="Wu H."/>
            <person name="Tang D."/>
            <person name="Shen Q."/>
            <person name="Xue P."/>
            <person name="Zou S."/>
            <person name="Wang X."/>
            <person name="Liu X."/>
            <person name="Wang F."/>
            <person name="Yang Y."/>
            <person name="An X."/>
            <person name="Dong Z."/>
            <person name="Zhang K."/>
            <person name="Zhang X."/>
            <person name="Luo M.C."/>
            <person name="Dvorak J."/>
            <person name="Tong Y."/>
            <person name="Wang J."/>
            <person name="Yang H."/>
            <person name="Li Z."/>
            <person name="Wang D."/>
            <person name="Zhang A."/>
            <person name="Wang J."/>
        </authorList>
    </citation>
    <scope>NUCLEOTIDE SEQUENCE</scope>
    <source>
        <strain evidence="5">cv. G1812</strain>
    </source>
</reference>
<reference evidence="4" key="3">
    <citation type="submission" date="2022-06" db="UniProtKB">
        <authorList>
            <consortium name="EnsemblPlants"/>
        </authorList>
    </citation>
    <scope>IDENTIFICATION</scope>
</reference>
<dbReference type="PANTHER" id="PTHR47976">
    <property type="entry name" value="G-TYPE LECTIN S-RECEPTOR-LIKE SERINE/THREONINE-PROTEIN KINASE SD2-5"/>
    <property type="match status" value="1"/>
</dbReference>
<keyword evidence="2" id="KW-0430">Lectin</keyword>